<dbReference type="CDD" id="cd03786">
    <property type="entry name" value="GTB_UDP-GlcNAc_2-Epimerase"/>
    <property type="match status" value="1"/>
</dbReference>
<comment type="similarity">
    <text evidence="1">Belongs to the UDP-N-acetylglucosamine 2-epimerase family.</text>
</comment>
<dbReference type="GO" id="GO:0016853">
    <property type="term" value="F:isomerase activity"/>
    <property type="evidence" value="ECO:0007669"/>
    <property type="project" value="UniProtKB-KW"/>
</dbReference>
<dbReference type="STRING" id="659014.SAMN04487996_108277"/>
<protein>
    <submittedName>
        <fullName evidence="3">UDP-N-acetylglucosamine 2-epimerase (Non-hydrolysing)</fullName>
    </submittedName>
</protein>
<proteinExistence type="inferred from homology"/>
<sequence length="366" mass="40117">MKILCVMGARPNFVKVAALYRAFAKCPEFSVKLVHTGQHHDDAMYRVFLTQLGLPDPDYSLSIHGGSHTAQTARIMLAFENVLASESPDMVIVVGDVNSSLACALVAAKEGVPLVHVEAGLRSGDKSMPEEINRILIDQMSGELFVSEELGVSNLRSEGIGPDNIHFVGNVMIDSLVYCREKASELSVTTQLGLRKNAYIVMTMHRPSNVDSSEDLMLLVALIEAVCKLRPVVFPIHPRTKSNLIDKGIWHRLETIEGLHLLPPQGYLEFINLTSNAELVITDSGGVQEETTFFGVPCITFRNSTERPSTVGEGTNRLVGGLNVANAMHIISEVINGEKKPTSLPALWDGFASDRIVQIIKKKYLK</sequence>
<dbReference type="AlphaFoldDB" id="A0A1G7HWE2"/>
<evidence type="ECO:0000313" key="4">
    <source>
        <dbReference type="Proteomes" id="UP000198748"/>
    </source>
</evidence>
<accession>A0A1G7HWE2</accession>
<dbReference type="SUPFAM" id="SSF53756">
    <property type="entry name" value="UDP-Glycosyltransferase/glycogen phosphorylase"/>
    <property type="match status" value="1"/>
</dbReference>
<dbReference type="Gene3D" id="3.40.50.2000">
    <property type="entry name" value="Glycogen Phosphorylase B"/>
    <property type="match status" value="2"/>
</dbReference>
<evidence type="ECO:0000256" key="1">
    <source>
        <dbReference type="RuleBase" id="RU003513"/>
    </source>
</evidence>
<keyword evidence="4" id="KW-1185">Reference proteome</keyword>
<organism evidence="3 4">
    <name type="scientific">Dyadobacter soli</name>
    <dbReference type="NCBI Taxonomy" id="659014"/>
    <lineage>
        <taxon>Bacteria</taxon>
        <taxon>Pseudomonadati</taxon>
        <taxon>Bacteroidota</taxon>
        <taxon>Cytophagia</taxon>
        <taxon>Cytophagales</taxon>
        <taxon>Spirosomataceae</taxon>
        <taxon>Dyadobacter</taxon>
    </lineage>
</organism>
<dbReference type="InterPro" id="IPR003331">
    <property type="entry name" value="UDP_GlcNAc_Epimerase_2_dom"/>
</dbReference>
<dbReference type="EMBL" id="FNAN01000008">
    <property type="protein sequence ID" value="SDF04673.1"/>
    <property type="molecule type" value="Genomic_DNA"/>
</dbReference>
<evidence type="ECO:0000313" key="3">
    <source>
        <dbReference type="EMBL" id="SDF04673.1"/>
    </source>
</evidence>
<dbReference type="PANTHER" id="PTHR43174:SF1">
    <property type="entry name" value="UDP-N-ACETYLGLUCOSAMINE 2-EPIMERASE"/>
    <property type="match status" value="1"/>
</dbReference>
<dbReference type="NCBIfam" id="TIGR00236">
    <property type="entry name" value="wecB"/>
    <property type="match status" value="1"/>
</dbReference>
<reference evidence="4" key="1">
    <citation type="submission" date="2016-10" db="EMBL/GenBank/DDBJ databases">
        <authorList>
            <person name="Varghese N."/>
            <person name="Submissions S."/>
        </authorList>
    </citation>
    <scope>NUCLEOTIDE SEQUENCE [LARGE SCALE GENOMIC DNA]</scope>
    <source>
        <strain evidence="4">DSM 25329</strain>
    </source>
</reference>
<dbReference type="InterPro" id="IPR029767">
    <property type="entry name" value="WecB-like"/>
</dbReference>
<dbReference type="Proteomes" id="UP000198748">
    <property type="component" value="Unassembled WGS sequence"/>
</dbReference>
<dbReference type="PANTHER" id="PTHR43174">
    <property type="entry name" value="UDP-N-ACETYLGLUCOSAMINE 2-EPIMERASE"/>
    <property type="match status" value="1"/>
</dbReference>
<dbReference type="RefSeq" id="WP_090151442.1">
    <property type="nucleotide sequence ID" value="NZ_FNAN01000008.1"/>
</dbReference>
<evidence type="ECO:0000259" key="2">
    <source>
        <dbReference type="Pfam" id="PF02350"/>
    </source>
</evidence>
<keyword evidence="1" id="KW-0413">Isomerase</keyword>
<name>A0A1G7HWE2_9BACT</name>
<dbReference type="OrthoDB" id="9803238at2"/>
<gene>
    <name evidence="3" type="ORF">SAMN04487996_108277</name>
</gene>
<dbReference type="Pfam" id="PF02350">
    <property type="entry name" value="Epimerase_2"/>
    <property type="match status" value="1"/>
</dbReference>
<feature type="domain" description="UDP-N-acetylglucosamine 2-epimerase" evidence="2">
    <location>
        <begin position="23"/>
        <end position="361"/>
    </location>
</feature>